<dbReference type="Proteomes" id="UP001162156">
    <property type="component" value="Unassembled WGS sequence"/>
</dbReference>
<sequence length="123" mass="14010">MENPFPGGNVFIRQALQHQGMPLEAAEVALNSLSVSSIKEYSSCLKNWWNFCTSRHINPFEKSVSNSCLSYYFNKENSYQSLNALRSALSLIMGPEVGSDPMIKRLLKGVYKTRPPKPRYRFT</sequence>
<protein>
    <submittedName>
        <fullName evidence="2">Uncharacterized protein</fullName>
    </submittedName>
</protein>
<evidence type="ECO:0000256" key="1">
    <source>
        <dbReference type="ARBA" id="ARBA00023125"/>
    </source>
</evidence>
<reference evidence="2" key="1">
    <citation type="journal article" date="2023" name="Insect Mol. Biol.">
        <title>Genome sequencing provides insights into the evolution of gene families encoding plant cell wall-degrading enzymes in longhorned beetles.</title>
        <authorList>
            <person name="Shin N.R."/>
            <person name="Okamura Y."/>
            <person name="Kirsch R."/>
            <person name="Pauchet Y."/>
        </authorList>
    </citation>
    <scope>NUCLEOTIDE SEQUENCE</scope>
    <source>
        <strain evidence="2">RBIC_L_NR</strain>
    </source>
</reference>
<proteinExistence type="predicted"/>
<keyword evidence="1" id="KW-0238">DNA-binding</keyword>
<dbReference type="GO" id="GO:0003677">
    <property type="term" value="F:DNA binding"/>
    <property type="evidence" value="ECO:0007669"/>
    <property type="project" value="UniProtKB-KW"/>
</dbReference>
<keyword evidence="3" id="KW-1185">Reference proteome</keyword>
<accession>A0AAV8ZVT7</accession>
<dbReference type="PANTHER" id="PTHR35617:SF3">
    <property type="entry name" value="CORE-BINDING (CB) DOMAIN-CONTAINING PROTEIN"/>
    <property type="match status" value="1"/>
</dbReference>
<dbReference type="PANTHER" id="PTHR35617">
    <property type="entry name" value="PHAGE_INTEGRASE DOMAIN-CONTAINING PROTEIN"/>
    <property type="match status" value="1"/>
</dbReference>
<gene>
    <name evidence="2" type="ORF">NQ314_000209</name>
</gene>
<comment type="caution">
    <text evidence="2">The sequence shown here is derived from an EMBL/GenBank/DDBJ whole genome shotgun (WGS) entry which is preliminary data.</text>
</comment>
<evidence type="ECO:0000313" key="3">
    <source>
        <dbReference type="Proteomes" id="UP001162156"/>
    </source>
</evidence>
<evidence type="ECO:0000313" key="2">
    <source>
        <dbReference type="EMBL" id="KAJ8972358.1"/>
    </source>
</evidence>
<dbReference type="Gene3D" id="1.10.150.130">
    <property type="match status" value="1"/>
</dbReference>
<name>A0AAV8ZVT7_9CUCU</name>
<dbReference type="AlphaFoldDB" id="A0AAV8ZVT7"/>
<organism evidence="2 3">
    <name type="scientific">Rhamnusium bicolor</name>
    <dbReference type="NCBI Taxonomy" id="1586634"/>
    <lineage>
        <taxon>Eukaryota</taxon>
        <taxon>Metazoa</taxon>
        <taxon>Ecdysozoa</taxon>
        <taxon>Arthropoda</taxon>
        <taxon>Hexapoda</taxon>
        <taxon>Insecta</taxon>
        <taxon>Pterygota</taxon>
        <taxon>Neoptera</taxon>
        <taxon>Endopterygota</taxon>
        <taxon>Coleoptera</taxon>
        <taxon>Polyphaga</taxon>
        <taxon>Cucujiformia</taxon>
        <taxon>Chrysomeloidea</taxon>
        <taxon>Cerambycidae</taxon>
        <taxon>Lepturinae</taxon>
        <taxon>Rhagiini</taxon>
        <taxon>Rhamnusium</taxon>
    </lineage>
</organism>
<dbReference type="InterPro" id="IPR010998">
    <property type="entry name" value="Integrase_recombinase_N"/>
</dbReference>
<dbReference type="EMBL" id="JANEYF010000086">
    <property type="protein sequence ID" value="KAJ8972358.1"/>
    <property type="molecule type" value="Genomic_DNA"/>
</dbReference>